<dbReference type="EMBL" id="OCMY01000001">
    <property type="protein sequence ID" value="SOD36436.1"/>
    <property type="molecule type" value="Genomic_DNA"/>
</dbReference>
<accession>A0A286BQL2</accession>
<dbReference type="RefSeq" id="WP_097094683.1">
    <property type="nucleotide sequence ID" value="NZ_OCMY01000001.1"/>
</dbReference>
<sequence length="52" mass="5706">MSLDSAPDEIKLAVDLIQLLEENHVPTTTVLAALAIVQRDYEQKKAAEVKAD</sequence>
<evidence type="ECO:0000313" key="1">
    <source>
        <dbReference type="EMBL" id="SOD36436.1"/>
    </source>
</evidence>
<dbReference type="NCBIfam" id="NF008266">
    <property type="entry name" value="PRK11038.1"/>
    <property type="match status" value="1"/>
</dbReference>
<proteinExistence type="predicted"/>
<name>A0A286BQL2_9GAMM</name>
<dbReference type="AlphaFoldDB" id="A0A286BQL2"/>
<dbReference type="Pfam" id="PF10689">
    <property type="entry name" value="DUF2496"/>
    <property type="match status" value="1"/>
</dbReference>
<dbReference type="OrthoDB" id="6197868at2"/>
<protein>
    <recommendedName>
        <fullName evidence="3">DUF2496 domain-containing protein</fullName>
    </recommendedName>
</protein>
<dbReference type="InterPro" id="IPR019630">
    <property type="entry name" value="DUF2496_YbaM-rel"/>
</dbReference>
<dbReference type="Proteomes" id="UP000219271">
    <property type="component" value="Unassembled WGS sequence"/>
</dbReference>
<organism evidence="1 2">
    <name type="scientific">Candidatus Pantoea floridensis</name>
    <dbReference type="NCBI Taxonomy" id="1938870"/>
    <lineage>
        <taxon>Bacteria</taxon>
        <taxon>Pseudomonadati</taxon>
        <taxon>Pseudomonadota</taxon>
        <taxon>Gammaproteobacteria</taxon>
        <taxon>Enterobacterales</taxon>
        <taxon>Erwiniaceae</taxon>
        <taxon>Pantoea</taxon>
    </lineage>
</organism>
<evidence type="ECO:0008006" key="3">
    <source>
        <dbReference type="Google" id="ProtNLM"/>
    </source>
</evidence>
<reference evidence="2" key="1">
    <citation type="submission" date="2017-09" db="EMBL/GenBank/DDBJ databases">
        <authorList>
            <person name="Varghese N."/>
            <person name="Submissions S."/>
        </authorList>
    </citation>
    <scope>NUCLEOTIDE SEQUENCE [LARGE SCALE GENOMIC DNA]</scope>
    <source>
        <strain evidence="2">JKS000234</strain>
    </source>
</reference>
<keyword evidence="2" id="KW-1185">Reference proteome</keyword>
<evidence type="ECO:0000313" key="2">
    <source>
        <dbReference type="Proteomes" id="UP000219271"/>
    </source>
</evidence>
<gene>
    <name evidence="1" type="ORF">SAMN06273570_0786</name>
</gene>